<dbReference type="InterPro" id="IPR009078">
    <property type="entry name" value="Ferritin-like_SF"/>
</dbReference>
<dbReference type="InterPro" id="IPR002177">
    <property type="entry name" value="DPS_DNA-bd"/>
</dbReference>
<dbReference type="CDD" id="cd01043">
    <property type="entry name" value="DPS"/>
    <property type="match status" value="1"/>
</dbReference>
<dbReference type="PATRIC" id="fig|1432562.3.peg.2280"/>
<dbReference type="STRING" id="1432562.WN59_11435"/>
<dbReference type="PANTHER" id="PTHR42932:SF1">
    <property type="entry name" value="GENERAL STRESS PROTEIN 20U"/>
    <property type="match status" value="1"/>
</dbReference>
<dbReference type="AlphaFoldDB" id="A0A0M2SL96"/>
<dbReference type="Proteomes" id="UP000034287">
    <property type="component" value="Unassembled WGS sequence"/>
</dbReference>
<evidence type="ECO:0000259" key="3">
    <source>
        <dbReference type="Pfam" id="PF00210"/>
    </source>
</evidence>
<dbReference type="PROSITE" id="PS00818">
    <property type="entry name" value="DPS_1"/>
    <property type="match status" value="1"/>
</dbReference>
<reference evidence="4 5" key="1">
    <citation type="submission" date="2015-04" db="EMBL/GenBank/DDBJ databases">
        <title>Taxonomic description and genome sequence of Salinicoccus sediminis sp. nov., a novel hyper halotolerant bacterium isolated from marine sediment.</title>
        <authorList>
            <person name="Mathan Kumar R."/>
            <person name="Kaur G."/>
            <person name="Kumar N."/>
            <person name="Kumar A."/>
            <person name="Singh N.K."/>
            <person name="Kaur N."/>
            <person name="Mayilraj S."/>
        </authorList>
    </citation>
    <scope>NUCLEOTIDE SEQUENCE [LARGE SCALE GENOMIC DNA]</scope>
    <source>
        <strain evidence="4 5">SV-16</strain>
    </source>
</reference>
<dbReference type="PIRSF" id="PIRSF005900">
    <property type="entry name" value="Dps"/>
    <property type="match status" value="1"/>
</dbReference>
<dbReference type="GO" id="GO:0016722">
    <property type="term" value="F:oxidoreductase activity, acting on metal ions"/>
    <property type="evidence" value="ECO:0007669"/>
    <property type="project" value="InterPro"/>
</dbReference>
<gene>
    <name evidence="4" type="ORF">WN59_11435</name>
</gene>
<comment type="similarity">
    <text evidence="1 2">Belongs to the Dps family.</text>
</comment>
<dbReference type="InterPro" id="IPR008331">
    <property type="entry name" value="Ferritin_DPS_dom"/>
</dbReference>
<dbReference type="InterPro" id="IPR023188">
    <property type="entry name" value="DPS_DNA-bd_CS"/>
</dbReference>
<comment type="caution">
    <text evidence="4">The sequence shown here is derived from an EMBL/GenBank/DDBJ whole genome shotgun (WGS) entry which is preliminary data.</text>
</comment>
<name>A0A0M2SL96_9STAP</name>
<feature type="domain" description="Ferritin/DPS" evidence="3">
    <location>
        <begin position="18"/>
        <end position="157"/>
    </location>
</feature>
<evidence type="ECO:0000256" key="1">
    <source>
        <dbReference type="ARBA" id="ARBA00009497"/>
    </source>
</evidence>
<protein>
    <submittedName>
        <fullName evidence="4">General stress protein</fullName>
    </submittedName>
</protein>
<dbReference type="InterPro" id="IPR012347">
    <property type="entry name" value="Ferritin-like"/>
</dbReference>
<dbReference type="RefSeq" id="WP_046517393.1">
    <property type="nucleotide sequence ID" value="NZ_LAYZ01000025.1"/>
</dbReference>
<dbReference type="OrthoDB" id="9797023at2"/>
<accession>A0A0M2SL96</accession>
<dbReference type="PRINTS" id="PR01346">
    <property type="entry name" value="HELNAPAPROT"/>
</dbReference>
<dbReference type="PROSITE" id="PS00819">
    <property type="entry name" value="DPS_2"/>
    <property type="match status" value="1"/>
</dbReference>
<evidence type="ECO:0000313" key="4">
    <source>
        <dbReference type="EMBL" id="KKK33360.1"/>
    </source>
</evidence>
<sequence length="159" mass="18014">MAKTKDGKKTDKKNEVKKSLNKQVANFTVLWTKLHNYHWYVKGPNFFSLHEKFEELYTTAGTYVDELAERLLAIGGEPIGRQSDAIEAASVKEAEYDTDANDMVKQLVKDYSTVIKELDKGKKAAEDAGDDRTADIFIGMITEVEKNNWMLKSFLGKDV</sequence>
<keyword evidence="5" id="KW-1185">Reference proteome</keyword>
<dbReference type="Pfam" id="PF00210">
    <property type="entry name" value="Ferritin"/>
    <property type="match status" value="1"/>
</dbReference>
<dbReference type="PANTHER" id="PTHR42932">
    <property type="entry name" value="GENERAL STRESS PROTEIN 20U"/>
    <property type="match status" value="1"/>
</dbReference>
<dbReference type="EMBL" id="LAYZ01000025">
    <property type="protein sequence ID" value="KKK33360.1"/>
    <property type="molecule type" value="Genomic_DNA"/>
</dbReference>
<proteinExistence type="inferred from homology"/>
<evidence type="ECO:0000313" key="5">
    <source>
        <dbReference type="Proteomes" id="UP000034287"/>
    </source>
</evidence>
<organism evidence="4 5">
    <name type="scientific">Salinicoccus sediminis</name>
    <dbReference type="NCBI Taxonomy" id="1432562"/>
    <lineage>
        <taxon>Bacteria</taxon>
        <taxon>Bacillati</taxon>
        <taxon>Bacillota</taxon>
        <taxon>Bacilli</taxon>
        <taxon>Bacillales</taxon>
        <taxon>Staphylococcaceae</taxon>
        <taxon>Salinicoccus</taxon>
    </lineage>
</organism>
<evidence type="ECO:0000256" key="2">
    <source>
        <dbReference type="RuleBase" id="RU003875"/>
    </source>
</evidence>
<dbReference type="GO" id="GO:0008199">
    <property type="term" value="F:ferric iron binding"/>
    <property type="evidence" value="ECO:0007669"/>
    <property type="project" value="InterPro"/>
</dbReference>
<dbReference type="SUPFAM" id="SSF47240">
    <property type="entry name" value="Ferritin-like"/>
    <property type="match status" value="1"/>
</dbReference>
<dbReference type="Gene3D" id="1.20.1260.10">
    <property type="match status" value="1"/>
</dbReference>